<protein>
    <submittedName>
        <fullName evidence="1">Uncharacterized protein</fullName>
    </submittedName>
</protein>
<name>A0ACC1PFX1_9APHY</name>
<keyword evidence="2" id="KW-1185">Reference proteome</keyword>
<evidence type="ECO:0000313" key="2">
    <source>
        <dbReference type="Proteomes" id="UP001144978"/>
    </source>
</evidence>
<organism evidence="1 2">
    <name type="scientific">Trametes sanguinea</name>
    <dbReference type="NCBI Taxonomy" id="158606"/>
    <lineage>
        <taxon>Eukaryota</taxon>
        <taxon>Fungi</taxon>
        <taxon>Dikarya</taxon>
        <taxon>Basidiomycota</taxon>
        <taxon>Agaricomycotina</taxon>
        <taxon>Agaricomycetes</taxon>
        <taxon>Polyporales</taxon>
        <taxon>Polyporaceae</taxon>
        <taxon>Trametes</taxon>
    </lineage>
</organism>
<evidence type="ECO:0000313" key="1">
    <source>
        <dbReference type="EMBL" id="KAJ2991302.1"/>
    </source>
</evidence>
<sequence length="379" mass="42315">MTRVVFVVVQPLGEFPVGQEALIGRPPALAGGRYDQDVADADVAMHDPRSLISVLMCYKVGEIWTYRGTPSEEAQPPSRQDGNDDASSSGRSPSFSASRHSQPLWSSVQRLPPCCWFARSGSPEVPPTAPRAPFTSCTTWRPSIRQITLFSHHFRFAAFQAYKVYAENCLGLKIKATRDDKGGEYIGREYNDFCAQHGIQRQHTEPDEPHQNGVAERANRTIAEGATALLAQSKLPPSFWGHAVSTFVHTHNHMPTSALGGAIPYTAWKGKGRKPDVSYFRTFGCLVYVLVRKKDRKALELHSHKCILLNSERLLEFLCPYQVAISPTGRLHCLLISLLSIRRSLSPFSRYRSLRTFNHLHCPGIEPGTSSFLFAFVDF</sequence>
<dbReference type="EMBL" id="JANSHE010002515">
    <property type="protein sequence ID" value="KAJ2991302.1"/>
    <property type="molecule type" value="Genomic_DNA"/>
</dbReference>
<gene>
    <name evidence="1" type="ORF">NUW54_g8230</name>
</gene>
<comment type="caution">
    <text evidence="1">The sequence shown here is derived from an EMBL/GenBank/DDBJ whole genome shotgun (WGS) entry which is preliminary data.</text>
</comment>
<proteinExistence type="predicted"/>
<accession>A0ACC1PFX1</accession>
<dbReference type="Proteomes" id="UP001144978">
    <property type="component" value="Unassembled WGS sequence"/>
</dbReference>
<reference evidence="1" key="1">
    <citation type="submission" date="2022-08" db="EMBL/GenBank/DDBJ databases">
        <title>Genome Sequence of Pycnoporus sanguineus.</title>
        <authorList>
            <person name="Buettner E."/>
        </authorList>
    </citation>
    <scope>NUCLEOTIDE SEQUENCE</scope>
    <source>
        <strain evidence="1">CG-C14</strain>
    </source>
</reference>